<dbReference type="RefSeq" id="WP_123389311.1">
    <property type="nucleotide sequence ID" value="NZ_RKHO01000001.1"/>
</dbReference>
<sequence length="99" mass="11061">METPEGADRPLIPPVVYLPCRPSIPGEAPQIELRQLEDGRVALLAYTALDRMSRCCGPHQPWALYKTEELSALRRSASYDVVVFDQELPVEVRHTGESA</sequence>
<evidence type="ECO:0000313" key="1">
    <source>
        <dbReference type="EMBL" id="ROR90109.1"/>
    </source>
</evidence>
<protein>
    <recommendedName>
        <fullName evidence="3">SseB protein N-terminal domain-containing protein</fullName>
    </recommendedName>
</protein>
<organism evidence="1 2">
    <name type="scientific">Nocardioides aurantiacus</name>
    <dbReference type="NCBI Taxonomy" id="86796"/>
    <lineage>
        <taxon>Bacteria</taxon>
        <taxon>Bacillati</taxon>
        <taxon>Actinomycetota</taxon>
        <taxon>Actinomycetes</taxon>
        <taxon>Propionibacteriales</taxon>
        <taxon>Nocardioidaceae</taxon>
        <taxon>Nocardioides</taxon>
    </lineage>
</organism>
<gene>
    <name evidence="1" type="ORF">EDD33_0944</name>
</gene>
<proteinExistence type="predicted"/>
<dbReference type="Proteomes" id="UP000281738">
    <property type="component" value="Unassembled WGS sequence"/>
</dbReference>
<name>A0A3N2CRF9_9ACTN</name>
<reference evidence="1 2" key="1">
    <citation type="submission" date="2018-11" db="EMBL/GenBank/DDBJ databases">
        <title>Sequencing the genomes of 1000 actinobacteria strains.</title>
        <authorList>
            <person name="Klenk H.-P."/>
        </authorList>
    </citation>
    <scope>NUCLEOTIDE SEQUENCE [LARGE SCALE GENOMIC DNA]</scope>
    <source>
        <strain evidence="1 2">DSM 12652</strain>
    </source>
</reference>
<dbReference type="OrthoDB" id="3256619at2"/>
<accession>A0A3N2CRF9</accession>
<dbReference type="AlphaFoldDB" id="A0A3N2CRF9"/>
<keyword evidence="2" id="KW-1185">Reference proteome</keyword>
<evidence type="ECO:0000313" key="2">
    <source>
        <dbReference type="Proteomes" id="UP000281738"/>
    </source>
</evidence>
<dbReference type="NCBIfam" id="NF042914">
    <property type="entry name" value="SAV915_dom"/>
    <property type="match status" value="1"/>
</dbReference>
<dbReference type="InterPro" id="IPR049975">
    <property type="entry name" value="SAV_915-like_dom"/>
</dbReference>
<comment type="caution">
    <text evidence="1">The sequence shown here is derived from an EMBL/GenBank/DDBJ whole genome shotgun (WGS) entry which is preliminary data.</text>
</comment>
<evidence type="ECO:0008006" key="3">
    <source>
        <dbReference type="Google" id="ProtNLM"/>
    </source>
</evidence>
<dbReference type="EMBL" id="RKHO01000001">
    <property type="protein sequence ID" value="ROR90109.1"/>
    <property type="molecule type" value="Genomic_DNA"/>
</dbReference>